<evidence type="ECO:0000313" key="3">
    <source>
        <dbReference type="EMBL" id="KPI89309.1"/>
    </source>
</evidence>
<proteinExistence type="predicted"/>
<organism evidence="3 4">
    <name type="scientific">Leptomonas seymouri</name>
    <dbReference type="NCBI Taxonomy" id="5684"/>
    <lineage>
        <taxon>Eukaryota</taxon>
        <taxon>Discoba</taxon>
        <taxon>Euglenozoa</taxon>
        <taxon>Kinetoplastea</taxon>
        <taxon>Metakinetoplastina</taxon>
        <taxon>Trypanosomatida</taxon>
        <taxon>Trypanosomatidae</taxon>
        <taxon>Leishmaniinae</taxon>
        <taxon>Leptomonas</taxon>
    </lineage>
</organism>
<feature type="signal peptide" evidence="2">
    <location>
        <begin position="1"/>
        <end position="23"/>
    </location>
</feature>
<dbReference type="OrthoDB" id="273529at2759"/>
<evidence type="ECO:0000256" key="1">
    <source>
        <dbReference type="SAM" id="MobiDB-lite"/>
    </source>
</evidence>
<comment type="caution">
    <text evidence="3">The sequence shown here is derived from an EMBL/GenBank/DDBJ whole genome shotgun (WGS) entry which is preliminary data.</text>
</comment>
<dbReference type="EMBL" id="LJSK01000026">
    <property type="protein sequence ID" value="KPI89309.1"/>
    <property type="molecule type" value="Genomic_DNA"/>
</dbReference>
<dbReference type="VEuPathDB" id="TriTrypDB:Lsey_0026_0050"/>
<name>A0A0N0P7X8_LEPSE</name>
<feature type="compositionally biased region" description="Basic and acidic residues" evidence="1">
    <location>
        <begin position="657"/>
        <end position="667"/>
    </location>
</feature>
<reference evidence="3 4" key="1">
    <citation type="journal article" date="2015" name="PLoS Pathog.">
        <title>Leptomonas seymouri: Adaptations to the Dixenous Life Cycle Analyzed by Genome Sequencing, Transcriptome Profiling and Co-infection with Leishmania donovani.</title>
        <authorList>
            <person name="Kraeva N."/>
            <person name="Butenko A."/>
            <person name="Hlavacova J."/>
            <person name="Kostygov A."/>
            <person name="Myskova J."/>
            <person name="Grybchuk D."/>
            <person name="Lestinova T."/>
            <person name="Votypka J."/>
            <person name="Volf P."/>
            <person name="Opperdoes F."/>
            <person name="Flegontov P."/>
            <person name="Lukes J."/>
            <person name="Yurchenko V."/>
        </authorList>
    </citation>
    <scope>NUCLEOTIDE SEQUENCE [LARGE SCALE GENOMIC DNA]</scope>
    <source>
        <strain evidence="3 4">ATCC 30220</strain>
    </source>
</reference>
<feature type="chain" id="PRO_5005857156" evidence="2">
    <location>
        <begin position="24"/>
        <end position="667"/>
    </location>
</feature>
<sequence>MRPAPTHLLHASLLVLSIKRAAPYTPTAARTIAWGSSSTPSNQAAAQRSARPVCGSSSAVTGALRSTRVLLHERKAFSASAAIEASLESQKRKDDTFSSSSLELNLLEDPTAGLASGPAEELTPTELETRVRVLVSSYTPSLYRLLYTPFVDVIGVVVREKLVPEGEDAKLTTTTTTTASARASISQVASGSDLPSYGVGLTAAAAASSPGLEGSATVSTSYRPVRPEEIMARWFTDGAATLKHPHETAEAMGKRRWAHFCRALEAHWADMEEVMPLTRVVRRHGLREDLYVPLFRQLAMELADPTKRASALVTLPGLILSLANGRAPRSLGLPEHDTDRIQLVSKLFLGVAQETGDTDLAYLALQLLRANNMQTPFAAQKQLTNVFAAASRIETDWQARGASLLVGCYRKWLDYYREVQLDNKAALEKLAAAEVGARRAGEDTRSDDAADASERRLASSSARCTAALKTRNSKASAKPAAASHTQAAEATCGAEGEGELAGQYRYFTSRRQDDITRITALEENIEAAVRGRAAELQGVRVRRRRRLNEGPEGVEQGDPKDAGAKLRKNADRPRRRQESQVRADNHPDGTVEQREVDTHDGSDDAALPSQGGGDDANSRYGEGHGRADGRTEAVTSVGKASKSARVKRSANTPQASAREDGEHILDF</sequence>
<feature type="region of interest" description="Disordered" evidence="1">
    <location>
        <begin position="437"/>
        <end position="457"/>
    </location>
</feature>
<evidence type="ECO:0000313" key="4">
    <source>
        <dbReference type="Proteomes" id="UP000038009"/>
    </source>
</evidence>
<keyword evidence="4" id="KW-1185">Reference proteome</keyword>
<feature type="region of interest" description="Disordered" evidence="1">
    <location>
        <begin position="547"/>
        <end position="667"/>
    </location>
</feature>
<accession>A0A0N0P7X8</accession>
<gene>
    <name evidence="3" type="ORF">ABL78_1538</name>
</gene>
<protein>
    <submittedName>
        <fullName evidence="3">Uncharacterized protein</fullName>
    </submittedName>
</protein>
<dbReference type="Proteomes" id="UP000038009">
    <property type="component" value="Unassembled WGS sequence"/>
</dbReference>
<dbReference type="AlphaFoldDB" id="A0A0N0P7X8"/>
<feature type="compositionally biased region" description="Basic and acidic residues" evidence="1">
    <location>
        <begin position="621"/>
        <end position="631"/>
    </location>
</feature>
<feature type="compositionally biased region" description="Basic and acidic residues" evidence="1">
    <location>
        <begin position="557"/>
        <end position="602"/>
    </location>
</feature>
<keyword evidence="2" id="KW-0732">Signal</keyword>
<dbReference type="OMA" id="EIMARWF"/>
<evidence type="ECO:0000256" key="2">
    <source>
        <dbReference type="SAM" id="SignalP"/>
    </source>
</evidence>